<keyword evidence="1" id="KW-0238">DNA-binding</keyword>
<accession>A0ABX1JFD1</accession>
<dbReference type="Gene3D" id="1.10.260.40">
    <property type="entry name" value="lambda repressor-like DNA-binding domains"/>
    <property type="match status" value="1"/>
</dbReference>
<dbReference type="InterPro" id="IPR050807">
    <property type="entry name" value="TransReg_Diox_bact_type"/>
</dbReference>
<dbReference type="PANTHER" id="PTHR46797">
    <property type="entry name" value="HTH-TYPE TRANSCRIPTIONAL REGULATOR"/>
    <property type="match status" value="1"/>
</dbReference>
<organism evidence="3 4">
    <name type="scientific">Amycolatopsis acididurans</name>
    <dbReference type="NCBI Taxonomy" id="2724524"/>
    <lineage>
        <taxon>Bacteria</taxon>
        <taxon>Bacillati</taxon>
        <taxon>Actinomycetota</taxon>
        <taxon>Actinomycetes</taxon>
        <taxon>Pseudonocardiales</taxon>
        <taxon>Pseudonocardiaceae</taxon>
        <taxon>Amycolatopsis</taxon>
    </lineage>
</organism>
<dbReference type="InterPro" id="IPR010982">
    <property type="entry name" value="Lambda_DNA-bd_dom_sf"/>
</dbReference>
<dbReference type="PROSITE" id="PS50943">
    <property type="entry name" value="HTH_CROC1"/>
    <property type="match status" value="1"/>
</dbReference>
<keyword evidence="4" id="KW-1185">Reference proteome</keyword>
<dbReference type="InterPro" id="IPR001387">
    <property type="entry name" value="Cro/C1-type_HTH"/>
</dbReference>
<dbReference type="SMART" id="SM00530">
    <property type="entry name" value="HTH_XRE"/>
    <property type="match status" value="1"/>
</dbReference>
<comment type="caution">
    <text evidence="3">The sequence shown here is derived from an EMBL/GenBank/DDBJ whole genome shotgun (WGS) entry which is preliminary data.</text>
</comment>
<gene>
    <name evidence="3" type="ORF">HFP15_31705</name>
</gene>
<reference evidence="3 4" key="1">
    <citation type="submission" date="2020-04" db="EMBL/GenBank/DDBJ databases">
        <title>Novel species.</title>
        <authorList>
            <person name="Teo W.F.A."/>
            <person name="Lipun K."/>
            <person name="Srisuk N."/>
            <person name="Duangmal K."/>
        </authorList>
    </citation>
    <scope>NUCLEOTIDE SEQUENCE [LARGE SCALE GENOMIC DNA]</scope>
    <source>
        <strain evidence="3 4">K13G38</strain>
    </source>
</reference>
<evidence type="ECO:0000256" key="1">
    <source>
        <dbReference type="ARBA" id="ARBA00023125"/>
    </source>
</evidence>
<feature type="domain" description="HTH cro/C1-type" evidence="2">
    <location>
        <begin position="18"/>
        <end position="73"/>
    </location>
</feature>
<dbReference type="SUPFAM" id="SSF47413">
    <property type="entry name" value="lambda repressor-like DNA-binding domains"/>
    <property type="match status" value="1"/>
</dbReference>
<protein>
    <submittedName>
        <fullName evidence="3">Helix-turn-helix transcriptional regulator</fullName>
    </submittedName>
</protein>
<dbReference type="Pfam" id="PF01381">
    <property type="entry name" value="HTH_3"/>
    <property type="match status" value="1"/>
</dbReference>
<dbReference type="CDD" id="cd00093">
    <property type="entry name" value="HTH_XRE"/>
    <property type="match status" value="1"/>
</dbReference>
<evidence type="ECO:0000259" key="2">
    <source>
        <dbReference type="PROSITE" id="PS50943"/>
    </source>
</evidence>
<proteinExistence type="predicted"/>
<evidence type="ECO:0000313" key="4">
    <source>
        <dbReference type="Proteomes" id="UP000715441"/>
    </source>
</evidence>
<dbReference type="Proteomes" id="UP000715441">
    <property type="component" value="Unassembled WGS sequence"/>
</dbReference>
<dbReference type="PANTHER" id="PTHR46797:SF1">
    <property type="entry name" value="METHYLPHOSPHONATE SYNTHASE"/>
    <property type="match status" value="1"/>
</dbReference>
<name>A0ABX1JFD1_9PSEU</name>
<sequence length="85" mass="9263">MPRPSSPSPASTELGRRVHEARKAVKGLTQEKLAHKLDIAHSGISDIERGLANPTFETLVRIADALNTDPGDFIRGFTAKELDRS</sequence>
<evidence type="ECO:0000313" key="3">
    <source>
        <dbReference type="EMBL" id="NKQ57440.1"/>
    </source>
</evidence>
<dbReference type="RefSeq" id="WP_168520464.1">
    <property type="nucleotide sequence ID" value="NZ_JAAXLS010000036.1"/>
</dbReference>
<dbReference type="EMBL" id="JAAXLS010000036">
    <property type="protein sequence ID" value="NKQ57440.1"/>
    <property type="molecule type" value="Genomic_DNA"/>
</dbReference>